<dbReference type="Proteomes" id="UP000030653">
    <property type="component" value="Unassembled WGS sequence"/>
</dbReference>
<feature type="domain" description="AMP-binding enzyme C-terminal" evidence="2">
    <location>
        <begin position="480"/>
        <end position="566"/>
    </location>
</feature>
<dbReference type="InterPro" id="IPR045851">
    <property type="entry name" value="AMP-bd_C_sf"/>
</dbReference>
<evidence type="ECO:0000259" key="2">
    <source>
        <dbReference type="Pfam" id="PF13193"/>
    </source>
</evidence>
<dbReference type="EMBL" id="JH795877">
    <property type="protein sequence ID" value="EJT97436.1"/>
    <property type="molecule type" value="Genomic_DNA"/>
</dbReference>
<dbReference type="SUPFAM" id="SSF56801">
    <property type="entry name" value="Acetyl-CoA synthetase-like"/>
    <property type="match status" value="1"/>
</dbReference>
<feature type="domain" description="AMP-dependent synthetase/ligase" evidence="1">
    <location>
        <begin position="34"/>
        <end position="428"/>
    </location>
</feature>
<dbReference type="InterPro" id="IPR042099">
    <property type="entry name" value="ANL_N_sf"/>
</dbReference>
<dbReference type="RefSeq" id="XP_040624334.1">
    <property type="nucleotide sequence ID" value="XM_040775965.1"/>
</dbReference>
<dbReference type="Pfam" id="PF13193">
    <property type="entry name" value="AMP-binding_C"/>
    <property type="match status" value="1"/>
</dbReference>
<keyword evidence="4" id="KW-1185">Reference proteome</keyword>
<dbReference type="Gene3D" id="3.30.300.30">
    <property type="match status" value="1"/>
</dbReference>
<name>M5FVQ2_DACPD</name>
<dbReference type="AlphaFoldDB" id="M5FVQ2"/>
<organism evidence="3 4">
    <name type="scientific">Dacryopinax primogenitus (strain DJM 731)</name>
    <name type="common">Brown rot fungus</name>
    <dbReference type="NCBI Taxonomy" id="1858805"/>
    <lineage>
        <taxon>Eukaryota</taxon>
        <taxon>Fungi</taxon>
        <taxon>Dikarya</taxon>
        <taxon>Basidiomycota</taxon>
        <taxon>Agaricomycotina</taxon>
        <taxon>Dacrymycetes</taxon>
        <taxon>Dacrymycetales</taxon>
        <taxon>Dacrymycetaceae</taxon>
        <taxon>Dacryopinax</taxon>
    </lineage>
</organism>
<dbReference type="CDD" id="cd05911">
    <property type="entry name" value="Firefly_Luc_like"/>
    <property type="match status" value="1"/>
</dbReference>
<accession>M5FVQ2</accession>
<dbReference type="HOGENOM" id="CLU_000022_59_2_1"/>
<dbReference type="InterPro" id="IPR000873">
    <property type="entry name" value="AMP-dep_synth/lig_dom"/>
</dbReference>
<sequence length="591" mass="64840">MPEFHSHNIQPHPYPSDHTVPQFLLDEATHPLRASRLPGSRWLIDDATGRAYGLDEIRERVERIARAVKARWGVGPGDTVCLCSENHIDYPIVIWAMHRLGCTVSPANPSYTAGELEYQLKESRSKLLFTSASSLPVALAAMIQAQQFGPNEVIVFSPPAPAPTKSEGCFPAILPRDGNLPTIYDLVQQGWRLCKNYAEPHGPNIGNNVAFLGFSSGTTGLPKAVAITHRSVISVMMELAAHTRNNDITLPEKHRWIRPGDVGLAVLPFYHIYGLIGILHALLFNGCGVVVMPQFNPQTFLETIAKHRITHLPVVPPIVVFLVNHPSIKNYDLSSLHYVVSSAAPLSKELAHRLRALIPSAHVGQGYGLTEATTLISVFELSKDPVDGSVGTLAPDTVARIIKPDGQMADYGESGELWIKGPQVALGYANNKKATEQTFVTGGWLRTGDEAYMTKEGNLYIVDRLKELIKVSGFQVAPAELEGHLLNHPSVRDAAIIGILHERKGEVPLAFVVLKSAVAKRAASGAEAQVIKQELRKWVSDNKVRYKRLEGGIEFVDVIPKNASGKILRRILKERAKARDMGKDAKVQARL</sequence>
<dbReference type="GO" id="GO:0016405">
    <property type="term" value="F:CoA-ligase activity"/>
    <property type="evidence" value="ECO:0007669"/>
    <property type="project" value="TreeGrafter"/>
</dbReference>
<evidence type="ECO:0000259" key="1">
    <source>
        <dbReference type="Pfam" id="PF00501"/>
    </source>
</evidence>
<dbReference type="OMA" id="ESCGFAT"/>
<gene>
    <name evidence="3" type="ORF">DACRYDRAFT_72338</name>
</gene>
<dbReference type="PANTHER" id="PTHR24096">
    <property type="entry name" value="LONG-CHAIN-FATTY-ACID--COA LIGASE"/>
    <property type="match status" value="1"/>
</dbReference>
<evidence type="ECO:0000313" key="3">
    <source>
        <dbReference type="EMBL" id="EJT97436.1"/>
    </source>
</evidence>
<evidence type="ECO:0000313" key="4">
    <source>
        <dbReference type="Proteomes" id="UP000030653"/>
    </source>
</evidence>
<keyword evidence="3" id="KW-0436">Ligase</keyword>
<dbReference type="Pfam" id="PF00501">
    <property type="entry name" value="AMP-binding"/>
    <property type="match status" value="1"/>
</dbReference>
<dbReference type="PANTHER" id="PTHR24096:SF422">
    <property type="entry name" value="BCDNA.GH02901"/>
    <property type="match status" value="1"/>
</dbReference>
<dbReference type="STRING" id="1858805.M5FVQ2"/>
<reference evidence="3 4" key="1">
    <citation type="journal article" date="2012" name="Science">
        <title>The Paleozoic origin of enzymatic lignin decomposition reconstructed from 31 fungal genomes.</title>
        <authorList>
            <person name="Floudas D."/>
            <person name="Binder M."/>
            <person name="Riley R."/>
            <person name="Barry K."/>
            <person name="Blanchette R.A."/>
            <person name="Henrissat B."/>
            <person name="Martinez A.T."/>
            <person name="Otillar R."/>
            <person name="Spatafora J.W."/>
            <person name="Yadav J.S."/>
            <person name="Aerts A."/>
            <person name="Benoit I."/>
            <person name="Boyd A."/>
            <person name="Carlson A."/>
            <person name="Copeland A."/>
            <person name="Coutinho P.M."/>
            <person name="de Vries R.P."/>
            <person name="Ferreira P."/>
            <person name="Findley K."/>
            <person name="Foster B."/>
            <person name="Gaskell J."/>
            <person name="Glotzer D."/>
            <person name="Gorecki P."/>
            <person name="Heitman J."/>
            <person name="Hesse C."/>
            <person name="Hori C."/>
            <person name="Igarashi K."/>
            <person name="Jurgens J.A."/>
            <person name="Kallen N."/>
            <person name="Kersten P."/>
            <person name="Kohler A."/>
            <person name="Kuees U."/>
            <person name="Kumar T.K.A."/>
            <person name="Kuo A."/>
            <person name="LaButti K."/>
            <person name="Larrondo L.F."/>
            <person name="Lindquist E."/>
            <person name="Ling A."/>
            <person name="Lombard V."/>
            <person name="Lucas S."/>
            <person name="Lundell T."/>
            <person name="Martin R."/>
            <person name="McLaughlin D.J."/>
            <person name="Morgenstern I."/>
            <person name="Morin E."/>
            <person name="Murat C."/>
            <person name="Nagy L.G."/>
            <person name="Nolan M."/>
            <person name="Ohm R.A."/>
            <person name="Patyshakuliyeva A."/>
            <person name="Rokas A."/>
            <person name="Ruiz-Duenas F.J."/>
            <person name="Sabat G."/>
            <person name="Salamov A."/>
            <person name="Samejima M."/>
            <person name="Schmutz J."/>
            <person name="Slot J.C."/>
            <person name="St John F."/>
            <person name="Stenlid J."/>
            <person name="Sun H."/>
            <person name="Sun S."/>
            <person name="Syed K."/>
            <person name="Tsang A."/>
            <person name="Wiebenga A."/>
            <person name="Young D."/>
            <person name="Pisabarro A."/>
            <person name="Eastwood D.C."/>
            <person name="Martin F."/>
            <person name="Cullen D."/>
            <person name="Grigoriev I.V."/>
            <person name="Hibbett D.S."/>
        </authorList>
    </citation>
    <scope>NUCLEOTIDE SEQUENCE [LARGE SCALE GENOMIC DNA]</scope>
    <source>
        <strain evidence="3 4">DJM-731 SS1</strain>
    </source>
</reference>
<dbReference type="InterPro" id="IPR020845">
    <property type="entry name" value="AMP-binding_CS"/>
</dbReference>
<proteinExistence type="predicted"/>
<dbReference type="InterPro" id="IPR025110">
    <property type="entry name" value="AMP-bd_C"/>
</dbReference>
<dbReference type="OrthoDB" id="6509636at2759"/>
<protein>
    <submittedName>
        <fullName evidence="3">Phenylacetyl-CoA ligase</fullName>
    </submittedName>
</protein>
<dbReference type="Gene3D" id="3.40.50.12780">
    <property type="entry name" value="N-terminal domain of ligase-like"/>
    <property type="match status" value="1"/>
</dbReference>
<dbReference type="PROSITE" id="PS00455">
    <property type="entry name" value="AMP_BINDING"/>
    <property type="match status" value="1"/>
</dbReference>
<dbReference type="GeneID" id="63691027"/>